<feature type="non-terminal residue" evidence="2">
    <location>
        <position position="88"/>
    </location>
</feature>
<evidence type="ECO:0000313" key="3">
    <source>
        <dbReference type="Proteomes" id="UP000001072"/>
    </source>
</evidence>
<name>F4RKU4_MELLP</name>
<evidence type="ECO:0000313" key="2">
    <source>
        <dbReference type="EMBL" id="EGG06785.1"/>
    </source>
</evidence>
<dbReference type="PANTHER" id="PTHR34598">
    <property type="entry name" value="BLL6449 PROTEIN"/>
    <property type="match status" value="1"/>
</dbReference>
<accession>F4RKU4</accession>
<keyword evidence="3" id="KW-1185">Reference proteome</keyword>
<dbReference type="KEGG" id="mlr:MELLADRAFT_30159"/>
<dbReference type="InParanoid" id="F4RKU4"/>
<sequence>IYNVWRPIRRVHDIPLGICKWDSVSQEDVLDWGILPTYVANTVQAWKYRKGQSWFYLSKQRPDEVYVFMQHDSRAPNSHGINVPHASF</sequence>
<proteinExistence type="inferred from homology"/>
<dbReference type="InterPro" id="IPR044053">
    <property type="entry name" value="AsaB-like"/>
</dbReference>
<comment type="similarity">
    <text evidence="1">Belongs to the asaB hydroxylase/desaturase family.</text>
</comment>
<dbReference type="HOGENOM" id="CLU_042688_6_1_1"/>
<dbReference type="OrthoDB" id="412788at2759"/>
<evidence type="ECO:0000256" key="1">
    <source>
        <dbReference type="ARBA" id="ARBA00023604"/>
    </source>
</evidence>
<dbReference type="EMBL" id="GL883106">
    <property type="protein sequence ID" value="EGG06785.1"/>
    <property type="molecule type" value="Genomic_DNA"/>
</dbReference>
<organism evidence="3">
    <name type="scientific">Melampsora larici-populina (strain 98AG31 / pathotype 3-4-7)</name>
    <name type="common">Poplar leaf rust fungus</name>
    <dbReference type="NCBI Taxonomy" id="747676"/>
    <lineage>
        <taxon>Eukaryota</taxon>
        <taxon>Fungi</taxon>
        <taxon>Dikarya</taxon>
        <taxon>Basidiomycota</taxon>
        <taxon>Pucciniomycotina</taxon>
        <taxon>Pucciniomycetes</taxon>
        <taxon>Pucciniales</taxon>
        <taxon>Melampsoraceae</taxon>
        <taxon>Melampsora</taxon>
    </lineage>
</organism>
<dbReference type="AlphaFoldDB" id="F4RKU4"/>
<dbReference type="RefSeq" id="XP_007409745.1">
    <property type="nucleotide sequence ID" value="XM_007409683.1"/>
</dbReference>
<dbReference type="PANTHER" id="PTHR34598:SF3">
    <property type="entry name" value="OXIDOREDUCTASE AN1597"/>
    <property type="match status" value="1"/>
</dbReference>
<dbReference type="VEuPathDB" id="FungiDB:MELLADRAFT_30159"/>
<dbReference type="Proteomes" id="UP000001072">
    <property type="component" value="Unassembled WGS sequence"/>
</dbReference>
<dbReference type="GO" id="GO:0016491">
    <property type="term" value="F:oxidoreductase activity"/>
    <property type="evidence" value="ECO:0007669"/>
    <property type="project" value="InterPro"/>
</dbReference>
<dbReference type="GeneID" id="18927093"/>
<reference evidence="3" key="1">
    <citation type="journal article" date="2011" name="Proc. Natl. Acad. Sci. U.S.A.">
        <title>Obligate biotrophy features unraveled by the genomic analysis of rust fungi.</title>
        <authorList>
            <person name="Duplessis S."/>
            <person name="Cuomo C.A."/>
            <person name="Lin Y.-C."/>
            <person name="Aerts A."/>
            <person name="Tisserant E."/>
            <person name="Veneault-Fourrey C."/>
            <person name="Joly D.L."/>
            <person name="Hacquard S."/>
            <person name="Amselem J."/>
            <person name="Cantarel B.L."/>
            <person name="Chiu R."/>
            <person name="Coutinho P.M."/>
            <person name="Feau N."/>
            <person name="Field M."/>
            <person name="Frey P."/>
            <person name="Gelhaye E."/>
            <person name="Goldberg J."/>
            <person name="Grabherr M.G."/>
            <person name="Kodira C.D."/>
            <person name="Kohler A."/>
            <person name="Kuees U."/>
            <person name="Lindquist E.A."/>
            <person name="Lucas S.M."/>
            <person name="Mago R."/>
            <person name="Mauceli E."/>
            <person name="Morin E."/>
            <person name="Murat C."/>
            <person name="Pangilinan J.L."/>
            <person name="Park R."/>
            <person name="Pearson M."/>
            <person name="Quesneville H."/>
            <person name="Rouhier N."/>
            <person name="Sakthikumar S."/>
            <person name="Salamov A.A."/>
            <person name="Schmutz J."/>
            <person name="Selles B."/>
            <person name="Shapiro H."/>
            <person name="Tanguay P."/>
            <person name="Tuskan G.A."/>
            <person name="Henrissat B."/>
            <person name="Van de Peer Y."/>
            <person name="Rouze P."/>
            <person name="Ellis J.G."/>
            <person name="Dodds P.N."/>
            <person name="Schein J.E."/>
            <person name="Zhong S."/>
            <person name="Hamelin R.C."/>
            <person name="Grigoriev I.V."/>
            <person name="Szabo L.J."/>
            <person name="Martin F."/>
        </authorList>
    </citation>
    <scope>NUCLEOTIDE SEQUENCE [LARGE SCALE GENOMIC DNA]</scope>
    <source>
        <strain evidence="3">98AG31 / pathotype 3-4-7</strain>
    </source>
</reference>
<feature type="non-terminal residue" evidence="2">
    <location>
        <position position="1"/>
    </location>
</feature>
<gene>
    <name evidence="2" type="ORF">MELLADRAFT_30159</name>
</gene>
<protein>
    <submittedName>
        <fullName evidence="2">Uncharacterized protein</fullName>
    </submittedName>
</protein>